<dbReference type="Proteomes" id="UP001501729">
    <property type="component" value="Unassembled WGS sequence"/>
</dbReference>
<organism evidence="1 2">
    <name type="scientific">Haladaptatus pallidirubidus</name>
    <dbReference type="NCBI Taxonomy" id="1008152"/>
    <lineage>
        <taxon>Archaea</taxon>
        <taxon>Methanobacteriati</taxon>
        <taxon>Methanobacteriota</taxon>
        <taxon>Stenosarchaea group</taxon>
        <taxon>Halobacteria</taxon>
        <taxon>Halobacteriales</taxon>
        <taxon>Haladaptataceae</taxon>
        <taxon>Haladaptatus</taxon>
    </lineage>
</organism>
<accession>A0AAV3UQ24</accession>
<comment type="caution">
    <text evidence="1">The sequence shown here is derived from an EMBL/GenBank/DDBJ whole genome shotgun (WGS) entry which is preliminary data.</text>
</comment>
<reference evidence="1 2" key="1">
    <citation type="journal article" date="2019" name="Int. J. Syst. Evol. Microbiol.">
        <title>The Global Catalogue of Microorganisms (GCM) 10K type strain sequencing project: providing services to taxonomists for standard genome sequencing and annotation.</title>
        <authorList>
            <consortium name="The Broad Institute Genomics Platform"/>
            <consortium name="The Broad Institute Genome Sequencing Center for Infectious Disease"/>
            <person name="Wu L."/>
            <person name="Ma J."/>
        </authorList>
    </citation>
    <scope>NUCLEOTIDE SEQUENCE [LARGE SCALE GENOMIC DNA]</scope>
    <source>
        <strain evidence="1 2">JCM 17504</strain>
    </source>
</reference>
<name>A0AAV3UQ24_9EURY</name>
<protein>
    <submittedName>
        <fullName evidence="1">Uncharacterized protein</fullName>
    </submittedName>
</protein>
<dbReference type="RefSeq" id="WP_227777993.1">
    <property type="nucleotide sequence ID" value="NZ_BAABKX010000022.1"/>
</dbReference>
<keyword evidence="2" id="KW-1185">Reference proteome</keyword>
<proteinExistence type="predicted"/>
<dbReference type="GeneID" id="68616350"/>
<dbReference type="EMBL" id="BAABKX010000022">
    <property type="protein sequence ID" value="GAA5062583.1"/>
    <property type="molecule type" value="Genomic_DNA"/>
</dbReference>
<evidence type="ECO:0000313" key="1">
    <source>
        <dbReference type="EMBL" id="GAA5062583.1"/>
    </source>
</evidence>
<evidence type="ECO:0000313" key="2">
    <source>
        <dbReference type="Proteomes" id="UP001501729"/>
    </source>
</evidence>
<sequence>MTARNIFQVVTDRTEVAIHQINIPDAVPEDAEDGLTNSLKKLADIVRA</sequence>
<dbReference type="AlphaFoldDB" id="A0AAV3UQ24"/>
<gene>
    <name evidence="1" type="ORF">GCM10025751_50150</name>
</gene>